<reference evidence="2 3" key="1">
    <citation type="submission" date="2020-12" db="EMBL/GenBank/DDBJ databases">
        <title>Novel Thalassolituus-related marine hydrocarbonoclastic bacteria mediated algae-derived hydrocarbons mineralization in twilight zone of the northern South China Sea.</title>
        <authorList>
            <person name="Dong C."/>
        </authorList>
    </citation>
    <scope>NUCLEOTIDE SEQUENCE [LARGE SCALE GENOMIC DNA]</scope>
    <source>
        <strain evidence="2 3">IMCC1826</strain>
    </source>
</reference>
<proteinExistence type="predicted"/>
<dbReference type="RefSeq" id="WP_225672008.1">
    <property type="nucleotide sequence ID" value="NZ_JAEDAH010000016.1"/>
</dbReference>
<evidence type="ECO:0000313" key="2">
    <source>
        <dbReference type="EMBL" id="MCA6062725.1"/>
    </source>
</evidence>
<dbReference type="Pfam" id="PF13401">
    <property type="entry name" value="AAA_22"/>
    <property type="match status" value="1"/>
</dbReference>
<name>A0ABS7ZM06_9GAMM</name>
<protein>
    <submittedName>
        <fullName evidence="2">SPOR domain-containing protein</fullName>
    </submittedName>
</protein>
<dbReference type="PANTHER" id="PTHR35894">
    <property type="entry name" value="GENERAL SECRETION PATHWAY PROTEIN A-RELATED"/>
    <property type="match status" value="1"/>
</dbReference>
<feature type="domain" description="SPOR" evidence="1">
    <location>
        <begin position="403"/>
        <end position="483"/>
    </location>
</feature>
<dbReference type="EMBL" id="JAEDAH010000016">
    <property type="protein sequence ID" value="MCA6062725.1"/>
    <property type="molecule type" value="Genomic_DNA"/>
</dbReference>
<organism evidence="2 3">
    <name type="scientific">Thalassolituus marinus</name>
    <dbReference type="NCBI Taxonomy" id="671053"/>
    <lineage>
        <taxon>Bacteria</taxon>
        <taxon>Pseudomonadati</taxon>
        <taxon>Pseudomonadota</taxon>
        <taxon>Gammaproteobacteria</taxon>
        <taxon>Oceanospirillales</taxon>
        <taxon>Oceanospirillaceae</taxon>
        <taxon>Thalassolituus</taxon>
    </lineage>
</organism>
<dbReference type="InterPro" id="IPR007730">
    <property type="entry name" value="SPOR-like_dom"/>
</dbReference>
<dbReference type="PROSITE" id="PS51724">
    <property type="entry name" value="SPOR"/>
    <property type="match status" value="1"/>
</dbReference>
<dbReference type="Gene3D" id="3.40.50.300">
    <property type="entry name" value="P-loop containing nucleotide triphosphate hydrolases"/>
    <property type="match status" value="1"/>
</dbReference>
<sequence>MDTDYDLEKDFLAEQEVNDPAGQYYSVPLPVLLPSQVKALELLSHLASYSELLVAVTGHEGSGKTVLASALAAQREEPETSLFLTGDLMLGMPAILNAIAIHWDMSQLPEDIVAARDAIRAQAASREEQGESLLVIIDQAEQLDSETLNSIANFALIAPQALSFTLFGRAGFEDEIRESPANAPVHRHEIEPLNRDDCQLLIQQVYSPGNALQLSSADIDYVFQQSHGWPADVLRTADDLFLSADTQAADKDSVPAQTTRFPLTHLLAIAAVAAALVMSFLYSGYNSAPDDASAIAADPSLAAPAEELTSTEVESEALSTLEVETAVINPPVVAAEPDYNYVPNNAEPGDDAGESVAAPVEQSIAPAVDAVVVEKQSVAAEPLLESVKSPSPVAKTLPASPLLNIRSGFVVQLFGSYQQASAERFVGTWTDKVAGTLYRYETIHQGKPWFVVVAGTYGSRDEAKAAVNAMPQTLRKQSPWIRDITAVQEAIR</sequence>
<dbReference type="Proteomes" id="UP000714380">
    <property type="component" value="Unassembled WGS sequence"/>
</dbReference>
<comment type="caution">
    <text evidence="2">The sequence shown here is derived from an EMBL/GenBank/DDBJ whole genome shotgun (WGS) entry which is preliminary data.</text>
</comment>
<dbReference type="PANTHER" id="PTHR35894:SF7">
    <property type="entry name" value="GENERAL SECRETION PATHWAY PROTEIN A-RELATED"/>
    <property type="match status" value="1"/>
</dbReference>
<dbReference type="InterPro" id="IPR027417">
    <property type="entry name" value="P-loop_NTPase"/>
</dbReference>
<dbReference type="InterPro" id="IPR036680">
    <property type="entry name" value="SPOR-like_sf"/>
</dbReference>
<keyword evidence="3" id="KW-1185">Reference proteome</keyword>
<accession>A0ABS7ZM06</accession>
<dbReference type="Gene3D" id="3.30.70.1070">
    <property type="entry name" value="Sporulation related repeat"/>
    <property type="match status" value="1"/>
</dbReference>
<dbReference type="InterPro" id="IPR052026">
    <property type="entry name" value="ExeA_AAA_ATPase_DNA-bind"/>
</dbReference>
<evidence type="ECO:0000259" key="1">
    <source>
        <dbReference type="PROSITE" id="PS51724"/>
    </source>
</evidence>
<gene>
    <name evidence="2" type="ORF">I9W95_03795</name>
</gene>
<dbReference type="Pfam" id="PF05036">
    <property type="entry name" value="SPOR"/>
    <property type="match status" value="1"/>
</dbReference>
<evidence type="ECO:0000313" key="3">
    <source>
        <dbReference type="Proteomes" id="UP000714380"/>
    </source>
</evidence>
<dbReference type="SUPFAM" id="SSF52540">
    <property type="entry name" value="P-loop containing nucleoside triphosphate hydrolases"/>
    <property type="match status" value="1"/>
</dbReference>
<dbReference type="InterPro" id="IPR049945">
    <property type="entry name" value="AAA_22"/>
</dbReference>